<sequence>MAAALEGIRVLDTSTVIAGPFGAALLGDFGADVLKVEMPGKGDSGRNMGPLYEKKSLRWASFARNKRSITLDLRKEEGKDIFLKLVAQSDIIIENFRTGTFDKWGLTYGTLKKANPKIIVIRITGYGQTGPNKKLAGFGTPATAFSGLTYMTGYPDRPPVNPPISLCDYVAGLYTAYAAMVCIHHRDQTGEGQEVDLSLYEGIFRMLEGAVANYDIAGQITERRPSISGSASPSGTFKTRDGKWVVLVCSTDRTFEYFAKGIGREDLLADARFNTNGARVKNNSLVEEIVIDWMGKHDYKDIKATLDEAGAPVSLVYSMEDIFEDPHYAAREDIVEVPYSEFGKIKMPGVVPKLSATPGEIKWAGPKLGQHNKEVYEELVGLNDKDLEALKEKGII</sequence>
<dbReference type="Gene3D" id="3.30.1540.10">
    <property type="entry name" value="formyl-coa transferase, domain 3"/>
    <property type="match status" value="1"/>
</dbReference>
<dbReference type="GO" id="GO:0016740">
    <property type="term" value="F:transferase activity"/>
    <property type="evidence" value="ECO:0007669"/>
    <property type="project" value="UniProtKB-KW"/>
</dbReference>
<protein>
    <submittedName>
        <fullName evidence="2">CoA transferase</fullName>
    </submittedName>
</protein>
<comment type="caution">
    <text evidence="2">The sequence shown here is derived from an EMBL/GenBank/DDBJ whole genome shotgun (WGS) entry which is preliminary data.</text>
</comment>
<name>A0ABR6VJF5_9FIRM</name>
<dbReference type="InterPro" id="IPR003673">
    <property type="entry name" value="CoA-Trfase_fam_III"/>
</dbReference>
<organism evidence="2 3">
    <name type="scientific">Megasphaera hominis</name>
    <dbReference type="NCBI Taxonomy" id="159836"/>
    <lineage>
        <taxon>Bacteria</taxon>
        <taxon>Bacillati</taxon>
        <taxon>Bacillota</taxon>
        <taxon>Negativicutes</taxon>
        <taxon>Veillonellales</taxon>
        <taxon>Veillonellaceae</taxon>
        <taxon>Megasphaera</taxon>
    </lineage>
</organism>
<dbReference type="InterPro" id="IPR023606">
    <property type="entry name" value="CoA-Trfase_III_dom_1_sf"/>
</dbReference>
<keyword evidence="3" id="KW-1185">Reference proteome</keyword>
<dbReference type="Proteomes" id="UP000606870">
    <property type="component" value="Unassembled WGS sequence"/>
</dbReference>
<dbReference type="RefSeq" id="WP_186503748.1">
    <property type="nucleotide sequence ID" value="NZ_JACOGK010000026.1"/>
</dbReference>
<dbReference type="Pfam" id="PF02515">
    <property type="entry name" value="CoA_transf_3"/>
    <property type="match status" value="1"/>
</dbReference>
<dbReference type="InterPro" id="IPR050483">
    <property type="entry name" value="CoA-transferase_III_domain"/>
</dbReference>
<dbReference type="PANTHER" id="PTHR48207:SF3">
    <property type="entry name" value="SUCCINATE--HYDROXYMETHYLGLUTARATE COA-TRANSFERASE"/>
    <property type="match status" value="1"/>
</dbReference>
<evidence type="ECO:0000313" key="2">
    <source>
        <dbReference type="EMBL" id="MBC3537400.1"/>
    </source>
</evidence>
<gene>
    <name evidence="2" type="ORF">H8J70_09065</name>
</gene>
<dbReference type="PANTHER" id="PTHR48207">
    <property type="entry name" value="SUCCINATE--HYDROXYMETHYLGLUTARATE COA-TRANSFERASE"/>
    <property type="match status" value="1"/>
</dbReference>
<keyword evidence="1 2" id="KW-0808">Transferase</keyword>
<proteinExistence type="predicted"/>
<evidence type="ECO:0000313" key="3">
    <source>
        <dbReference type="Proteomes" id="UP000606870"/>
    </source>
</evidence>
<dbReference type="Gene3D" id="3.40.50.10540">
    <property type="entry name" value="Crotonobetainyl-coa:carnitine coa-transferase, domain 1"/>
    <property type="match status" value="1"/>
</dbReference>
<reference evidence="2 3" key="1">
    <citation type="submission" date="2020-08" db="EMBL/GenBank/DDBJ databases">
        <authorList>
            <person name="Liu C."/>
            <person name="Sun Q."/>
        </authorList>
    </citation>
    <scope>NUCLEOTIDE SEQUENCE [LARGE SCALE GENOMIC DNA]</scope>
    <source>
        <strain evidence="2 3">NSJ-59</strain>
    </source>
</reference>
<dbReference type="SUPFAM" id="SSF89796">
    <property type="entry name" value="CoA-transferase family III (CaiB/BaiF)"/>
    <property type="match status" value="1"/>
</dbReference>
<evidence type="ECO:0000256" key="1">
    <source>
        <dbReference type="ARBA" id="ARBA00022679"/>
    </source>
</evidence>
<dbReference type="EMBL" id="JACOGK010000026">
    <property type="protein sequence ID" value="MBC3537400.1"/>
    <property type="molecule type" value="Genomic_DNA"/>
</dbReference>
<dbReference type="InterPro" id="IPR044855">
    <property type="entry name" value="CoA-Trfase_III_dom3_sf"/>
</dbReference>
<accession>A0ABR6VJF5</accession>